<protein>
    <recommendedName>
        <fullName evidence="4">Mannan endo-1,4-beta-mannosidase</fullName>
        <ecNumber evidence="4">3.2.1.78</ecNumber>
    </recommendedName>
</protein>
<dbReference type="RefSeq" id="WP_168882413.1">
    <property type="nucleotide sequence ID" value="NZ_JABAIL010000003.1"/>
</dbReference>
<comment type="catalytic activity">
    <reaction evidence="4">
        <text>Random hydrolysis of (1-&gt;4)-beta-D-mannosidic linkages in mannans, galactomannans and glucomannans.</text>
        <dbReference type="EC" id="3.2.1.78"/>
    </reaction>
</comment>
<dbReference type="GO" id="GO:0006080">
    <property type="term" value="P:substituted mannan metabolic process"/>
    <property type="evidence" value="ECO:0007669"/>
    <property type="project" value="UniProtKB-UniRule"/>
</dbReference>
<keyword evidence="3 4" id="KW-0326">Glycosidase</keyword>
<evidence type="ECO:0000256" key="2">
    <source>
        <dbReference type="ARBA" id="ARBA00022801"/>
    </source>
</evidence>
<sequence length="374" mass="43530">MKTSIKNYISRISIVCICILSVSCNPKPPQNISSTPASQLIDRLEALKDEGILFGHQDDLAYGVNWIGEDGRSDVKDVIGDYPALYGWDIGQIDSLKNLDNVPFNKIREYIISSHERQGVSTISWHTFSTEGRDSWDTSDKQTVKEILPNGKNHNDFNKKLDKVADFLLSLKDKNGHQIPVILRPWHEMNGEWFWWGMGNCTDDEYITLFRYTVDYLRTRKKVDNVIICFSPDRNFTNEKEYLQRYPGDDYVDILGIDNYYDFKEESRIQLAQKKLNVVATLAAKKKMLYAFSETGLETVRDYQWFSKTLLPVLEEANKIQPMSYVMVWRNANKKKEKKNHFFAPFRGHPSSEDFIEFSNNKLILTNKEIQVYN</sequence>
<dbReference type="PROSITE" id="PS51764">
    <property type="entry name" value="GH26"/>
    <property type="match status" value="1"/>
</dbReference>
<comment type="subcellular location">
    <subcellularLocation>
        <location evidence="4">Secreted</location>
    </subcellularLocation>
</comment>
<organism evidence="10 11">
    <name type="scientific">Flammeovirga agarivorans</name>
    <dbReference type="NCBI Taxonomy" id="2726742"/>
    <lineage>
        <taxon>Bacteria</taxon>
        <taxon>Pseudomonadati</taxon>
        <taxon>Bacteroidota</taxon>
        <taxon>Cytophagia</taxon>
        <taxon>Cytophagales</taxon>
        <taxon>Flammeovirgaceae</taxon>
        <taxon>Flammeovirga</taxon>
    </lineage>
</organism>
<evidence type="ECO:0000256" key="5">
    <source>
        <dbReference type="PIRSR" id="PIRSR018168-1"/>
    </source>
</evidence>
<reference evidence="10 11" key="1">
    <citation type="submission" date="2020-04" db="EMBL/GenBank/DDBJ databases">
        <title>Flammeovirga sp. SR4, a novel species isolated from seawater.</title>
        <authorList>
            <person name="Wang X."/>
        </authorList>
    </citation>
    <scope>NUCLEOTIDE SEQUENCE [LARGE SCALE GENOMIC DNA]</scope>
    <source>
        <strain evidence="10 11">SR4</strain>
    </source>
</reference>
<keyword evidence="4" id="KW-0964">Secreted</keyword>
<dbReference type="InterPro" id="IPR000805">
    <property type="entry name" value="Glyco_hydro_26"/>
</dbReference>
<dbReference type="PRINTS" id="PR00739">
    <property type="entry name" value="GLHYDRLASE26"/>
</dbReference>
<accession>A0A7X8XVV1</accession>
<feature type="active site" description="Proton donor" evidence="5 8">
    <location>
        <position position="188"/>
    </location>
</feature>
<evidence type="ECO:0000259" key="9">
    <source>
        <dbReference type="PROSITE" id="PS51764"/>
    </source>
</evidence>
<feature type="binding site" evidence="6">
    <location>
        <position position="193"/>
    </location>
    <ligand>
        <name>substrate</name>
    </ligand>
</feature>
<evidence type="ECO:0000256" key="7">
    <source>
        <dbReference type="PIRSR" id="PIRSR018168-3"/>
    </source>
</evidence>
<comment type="similarity">
    <text evidence="1 4 8">Belongs to the glycosyl hydrolase 26 family.</text>
</comment>
<dbReference type="InterPro" id="IPR017853">
    <property type="entry name" value="GH"/>
</dbReference>
<dbReference type="SUPFAM" id="SSF51445">
    <property type="entry name" value="(Trans)glycosidases"/>
    <property type="match status" value="1"/>
</dbReference>
<evidence type="ECO:0000256" key="4">
    <source>
        <dbReference type="PIRNR" id="PIRNR018168"/>
    </source>
</evidence>
<feature type="active site" description="Nucleophile" evidence="5 8">
    <location>
        <position position="294"/>
    </location>
</feature>
<feature type="site" description="Plays an important role in maintaining the position of the catalytic nucleophile" evidence="7">
    <location>
        <position position="187"/>
    </location>
</feature>
<keyword evidence="4" id="KW-0119">Carbohydrate metabolism</keyword>
<dbReference type="EC" id="3.2.1.78" evidence="4"/>
<evidence type="ECO:0000256" key="3">
    <source>
        <dbReference type="ARBA" id="ARBA00023295"/>
    </source>
</evidence>
<name>A0A7X8XVV1_9BACT</name>
<gene>
    <name evidence="10" type="ORF">HGP29_10800</name>
</gene>
<dbReference type="PANTHER" id="PTHR40079:SF4">
    <property type="entry name" value="GH26 DOMAIN-CONTAINING PROTEIN-RELATED"/>
    <property type="match status" value="1"/>
</dbReference>
<evidence type="ECO:0000313" key="11">
    <source>
        <dbReference type="Proteomes" id="UP000585050"/>
    </source>
</evidence>
<proteinExistence type="inferred from homology"/>
<keyword evidence="11" id="KW-1185">Reference proteome</keyword>
<evidence type="ECO:0000256" key="8">
    <source>
        <dbReference type="PROSITE-ProRule" id="PRU01100"/>
    </source>
</evidence>
<feature type="domain" description="GH26" evidence="9">
    <location>
        <begin position="35"/>
        <end position="368"/>
    </location>
</feature>
<dbReference type="Pfam" id="PF02156">
    <property type="entry name" value="Glyco_hydro_26"/>
    <property type="match status" value="1"/>
</dbReference>
<dbReference type="Proteomes" id="UP000585050">
    <property type="component" value="Unassembled WGS sequence"/>
</dbReference>
<dbReference type="PIRSF" id="PIRSF018168">
    <property type="entry name" value="Mannan-1_4-beta-mannosidase"/>
    <property type="match status" value="1"/>
</dbReference>
<dbReference type="AlphaFoldDB" id="A0A7X8XVV1"/>
<dbReference type="GO" id="GO:0016985">
    <property type="term" value="F:mannan endo-1,4-beta-mannosidase activity"/>
    <property type="evidence" value="ECO:0007669"/>
    <property type="project" value="UniProtKB-UniRule"/>
</dbReference>
<feature type="binding site" evidence="6">
    <location>
        <position position="260"/>
    </location>
    <ligand>
        <name>substrate</name>
    </ligand>
</feature>
<dbReference type="InterPro" id="IPR016714">
    <property type="entry name" value="MANB/E"/>
</dbReference>
<dbReference type="PANTHER" id="PTHR40079">
    <property type="entry name" value="MANNAN ENDO-1,4-BETA-MANNOSIDASE E-RELATED"/>
    <property type="match status" value="1"/>
</dbReference>
<dbReference type="EMBL" id="JABAIL010000003">
    <property type="protein sequence ID" value="NLR91698.1"/>
    <property type="molecule type" value="Genomic_DNA"/>
</dbReference>
<feature type="binding site" evidence="6">
    <location>
        <position position="126"/>
    </location>
    <ligand>
        <name>substrate</name>
    </ligand>
</feature>
<dbReference type="InterPro" id="IPR022790">
    <property type="entry name" value="GH26_dom"/>
</dbReference>
<dbReference type="GO" id="GO:0005576">
    <property type="term" value="C:extracellular region"/>
    <property type="evidence" value="ECO:0007669"/>
    <property type="project" value="UniProtKB-SubCell"/>
</dbReference>
<dbReference type="Gene3D" id="3.20.20.80">
    <property type="entry name" value="Glycosidases"/>
    <property type="match status" value="1"/>
</dbReference>
<evidence type="ECO:0000256" key="6">
    <source>
        <dbReference type="PIRSR" id="PIRSR018168-2"/>
    </source>
</evidence>
<evidence type="ECO:0000313" key="10">
    <source>
        <dbReference type="EMBL" id="NLR91698.1"/>
    </source>
</evidence>
<evidence type="ECO:0000256" key="1">
    <source>
        <dbReference type="ARBA" id="ARBA00007754"/>
    </source>
</evidence>
<keyword evidence="2 4" id="KW-0378">Hydrolase</keyword>
<dbReference type="PROSITE" id="PS51257">
    <property type="entry name" value="PROKAR_LIPOPROTEIN"/>
    <property type="match status" value="1"/>
</dbReference>
<comment type="caution">
    <text evidence="10">The sequence shown here is derived from an EMBL/GenBank/DDBJ whole genome shotgun (WGS) entry which is preliminary data.</text>
</comment>